<evidence type="ECO:0000313" key="2">
    <source>
        <dbReference type="Proteomes" id="UP000299102"/>
    </source>
</evidence>
<dbReference type="Proteomes" id="UP000299102">
    <property type="component" value="Unassembled WGS sequence"/>
</dbReference>
<comment type="caution">
    <text evidence="1">The sequence shown here is derived from an EMBL/GenBank/DDBJ whole genome shotgun (WGS) entry which is preliminary data.</text>
</comment>
<dbReference type="EMBL" id="BGZK01000184">
    <property type="protein sequence ID" value="GBP26746.1"/>
    <property type="molecule type" value="Genomic_DNA"/>
</dbReference>
<reference evidence="1 2" key="1">
    <citation type="journal article" date="2019" name="Commun. Biol.">
        <title>The bagworm genome reveals a unique fibroin gene that provides high tensile strength.</title>
        <authorList>
            <person name="Kono N."/>
            <person name="Nakamura H."/>
            <person name="Ohtoshi R."/>
            <person name="Tomita M."/>
            <person name="Numata K."/>
            <person name="Arakawa K."/>
        </authorList>
    </citation>
    <scope>NUCLEOTIDE SEQUENCE [LARGE SCALE GENOMIC DNA]</scope>
</reference>
<gene>
    <name evidence="1" type="ORF">EVAR_95257_1</name>
</gene>
<keyword evidence="2" id="KW-1185">Reference proteome</keyword>
<proteinExistence type="predicted"/>
<dbReference type="OrthoDB" id="7489123at2759"/>
<accession>A0A4C1ULA6</accession>
<name>A0A4C1ULA6_EUMVA</name>
<protein>
    <submittedName>
        <fullName evidence="1">Uncharacterized protein</fullName>
    </submittedName>
</protein>
<organism evidence="1 2">
    <name type="scientific">Eumeta variegata</name>
    <name type="common">Bagworm moth</name>
    <name type="synonym">Eumeta japonica</name>
    <dbReference type="NCBI Taxonomy" id="151549"/>
    <lineage>
        <taxon>Eukaryota</taxon>
        <taxon>Metazoa</taxon>
        <taxon>Ecdysozoa</taxon>
        <taxon>Arthropoda</taxon>
        <taxon>Hexapoda</taxon>
        <taxon>Insecta</taxon>
        <taxon>Pterygota</taxon>
        <taxon>Neoptera</taxon>
        <taxon>Endopterygota</taxon>
        <taxon>Lepidoptera</taxon>
        <taxon>Glossata</taxon>
        <taxon>Ditrysia</taxon>
        <taxon>Tineoidea</taxon>
        <taxon>Psychidae</taxon>
        <taxon>Oiketicinae</taxon>
        <taxon>Eumeta</taxon>
    </lineage>
</organism>
<sequence length="145" mass="16839">MDFLNSLLMSTKSLEKLGFLVGECSYLLIHIATAELPVELKTEFEQRYVSDSRVLQTFEQLVEFLEKECWLFDNILREVRESSGNASHSVTPKQRADDNARMFEIPPLLHRKSNPKPRPVMRRNGTRDDSFCKTDGHEITSCERF</sequence>
<dbReference type="AlphaFoldDB" id="A0A4C1ULA6"/>
<evidence type="ECO:0000313" key="1">
    <source>
        <dbReference type="EMBL" id="GBP26746.1"/>
    </source>
</evidence>